<evidence type="ECO:0000313" key="2">
    <source>
        <dbReference type="EMBL" id="QJA88964.1"/>
    </source>
</evidence>
<gene>
    <name evidence="1" type="ORF">MM415A01866_0022</name>
    <name evidence="2" type="ORF">MM415B02635_0003</name>
</gene>
<sequence>MKVAMTIEKETKGTVRYMEVTKAPGTEKVLLGTLYIKKDTLTDEFKEYPKNITVEVTKSA</sequence>
<name>A0A6M3JYC3_9ZZZZ</name>
<reference evidence="1" key="1">
    <citation type="submission" date="2020-03" db="EMBL/GenBank/DDBJ databases">
        <title>The deep terrestrial virosphere.</title>
        <authorList>
            <person name="Holmfeldt K."/>
            <person name="Nilsson E."/>
            <person name="Simone D."/>
            <person name="Lopez-Fernandez M."/>
            <person name="Wu X."/>
            <person name="de Brujin I."/>
            <person name="Lundin D."/>
            <person name="Andersson A."/>
            <person name="Bertilsson S."/>
            <person name="Dopson M."/>
        </authorList>
    </citation>
    <scope>NUCLEOTIDE SEQUENCE</scope>
    <source>
        <strain evidence="1">MM415A01866</strain>
        <strain evidence="2">MM415B02635</strain>
    </source>
</reference>
<evidence type="ECO:0000313" key="1">
    <source>
        <dbReference type="EMBL" id="QJA75136.1"/>
    </source>
</evidence>
<dbReference type="AlphaFoldDB" id="A0A6M3JYC3"/>
<organism evidence="1">
    <name type="scientific">viral metagenome</name>
    <dbReference type="NCBI Taxonomy" id="1070528"/>
    <lineage>
        <taxon>unclassified sequences</taxon>
        <taxon>metagenomes</taxon>
        <taxon>organismal metagenomes</taxon>
    </lineage>
</organism>
<dbReference type="EMBL" id="MT142815">
    <property type="protein sequence ID" value="QJA88964.1"/>
    <property type="molecule type" value="Genomic_DNA"/>
</dbReference>
<dbReference type="EMBL" id="MT142142">
    <property type="protein sequence ID" value="QJA75136.1"/>
    <property type="molecule type" value="Genomic_DNA"/>
</dbReference>
<proteinExistence type="predicted"/>
<accession>A0A6M3JYC3</accession>
<protein>
    <submittedName>
        <fullName evidence="1">Uncharacterized protein</fullName>
    </submittedName>
</protein>